<dbReference type="RefSeq" id="WP_039679104.1">
    <property type="nucleotide sequence ID" value="NZ_JAXECK010000012.1"/>
</dbReference>
<reference evidence="1 2" key="1">
    <citation type="submission" date="2014-12" db="EMBL/GenBank/DDBJ databases">
        <title>Draft genome sequence of Terrisporobacter sp. 08-306576, isolated from the blood culture of a bacteremia patient.</title>
        <authorList>
            <person name="Lund L.C."/>
            <person name="Sydenham T.V."/>
            <person name="Hogh S.V."/>
            <person name="Skov M.N."/>
            <person name="Kemp M."/>
            <person name="Justesen U.S."/>
        </authorList>
    </citation>
    <scope>NUCLEOTIDE SEQUENCE [LARGE SCALE GENOMIC DNA]</scope>
    <source>
        <strain evidence="1 2">08-306576</strain>
    </source>
</reference>
<evidence type="ECO:0000313" key="1">
    <source>
        <dbReference type="EMBL" id="KHS57822.1"/>
    </source>
</evidence>
<keyword evidence="2" id="KW-1185">Reference proteome</keyword>
<proteinExistence type="predicted"/>
<dbReference type="SUPFAM" id="SSF53795">
    <property type="entry name" value="PEP carboxykinase-like"/>
    <property type="match status" value="1"/>
</dbReference>
<dbReference type="STRING" id="1577792.QX51_06605"/>
<dbReference type="EMBL" id="JWHR01000064">
    <property type="protein sequence ID" value="KHS57822.1"/>
    <property type="molecule type" value="Genomic_DNA"/>
</dbReference>
<gene>
    <name evidence="1" type="ORF">QX51_06605</name>
</gene>
<protein>
    <recommendedName>
        <fullName evidence="3">SynChlorMet cassette protein ScmC</fullName>
    </recommendedName>
</protein>
<comment type="caution">
    <text evidence="1">The sequence shown here is derived from an EMBL/GenBank/DDBJ whole genome shotgun (WGS) entry which is preliminary data.</text>
</comment>
<evidence type="ECO:0008006" key="3">
    <source>
        <dbReference type="Google" id="ProtNLM"/>
    </source>
</evidence>
<accession>A0A0B3W605</accession>
<sequence>MKSYKIGDILIAIDSDMKFNDYDILDKFIYIKNDEEYDALYKVKISNPYVFEDEKMIFKNSKMKVYKDGKKTSRVYGMNDLFGDYACVEFEKDSSQYTCNIYKGKEEAFYSTKHLLELLVMEDLFLKNNSIVLHSSNILFKDKSILFTAPSGTGKSTQANLWNETLKAKIINGDRALIKKIDNKYFSMGIPFCGSSSICENERYPIGIIVVLKQGNENIIRKISKIEAYKRIISEVTVNIWDKESVLKVSDIVEDIVNNIEIIELTCLPNVDAVILLRDYLELGKIRGNS</sequence>
<dbReference type="Proteomes" id="UP000031189">
    <property type="component" value="Unassembled WGS sequence"/>
</dbReference>
<dbReference type="OrthoDB" id="384098at2"/>
<dbReference type="AlphaFoldDB" id="A0A0B3W605"/>
<name>A0A0B3W605_9FIRM</name>
<evidence type="ECO:0000313" key="2">
    <source>
        <dbReference type="Proteomes" id="UP000031189"/>
    </source>
</evidence>
<organism evidence="1 2">
    <name type="scientific">Terrisporobacter othiniensis</name>
    <dbReference type="NCBI Taxonomy" id="1577792"/>
    <lineage>
        <taxon>Bacteria</taxon>
        <taxon>Bacillati</taxon>
        <taxon>Bacillota</taxon>
        <taxon>Clostridia</taxon>
        <taxon>Peptostreptococcales</taxon>
        <taxon>Peptostreptococcaceae</taxon>
        <taxon>Terrisporobacter</taxon>
    </lineage>
</organism>